<gene>
    <name evidence="1" type="ORF">COW86_04335</name>
</gene>
<dbReference type="EMBL" id="PCTN01000187">
    <property type="protein sequence ID" value="PIP75341.1"/>
    <property type="molecule type" value="Genomic_DNA"/>
</dbReference>
<reference evidence="1 2" key="1">
    <citation type="submission" date="2017-09" db="EMBL/GenBank/DDBJ databases">
        <title>Depth-based differentiation of microbial function through sediment-hosted aquifers and enrichment of novel symbionts in the deep terrestrial subsurface.</title>
        <authorList>
            <person name="Probst A.J."/>
            <person name="Ladd B."/>
            <person name="Jarett J.K."/>
            <person name="Geller-Mcgrath D.E."/>
            <person name="Sieber C.M."/>
            <person name="Emerson J.B."/>
            <person name="Anantharaman K."/>
            <person name="Thomas B.C."/>
            <person name="Malmstrom R."/>
            <person name="Stieglmeier M."/>
            <person name="Klingl A."/>
            <person name="Woyke T."/>
            <person name="Ryan C.M."/>
            <person name="Banfield J.F."/>
        </authorList>
    </citation>
    <scope>NUCLEOTIDE SEQUENCE [LARGE SCALE GENOMIC DNA]</scope>
    <source>
        <strain evidence="1">CG22_combo_CG10-13_8_21_14_all_39_9</strain>
    </source>
</reference>
<proteinExistence type="predicted"/>
<name>A0A2H0D026_9BACT</name>
<protein>
    <submittedName>
        <fullName evidence="1">Uncharacterized protein</fullName>
    </submittedName>
</protein>
<organism evidence="1 2">
    <name type="scientific">Candidatus Kuenenbacteria bacterium CG22_combo_CG10-13_8_21_14_all_39_9</name>
    <dbReference type="NCBI Taxonomy" id="1974621"/>
    <lineage>
        <taxon>Bacteria</taxon>
        <taxon>Candidatus Kueneniibacteriota</taxon>
    </lineage>
</organism>
<evidence type="ECO:0000313" key="1">
    <source>
        <dbReference type="EMBL" id="PIP75341.1"/>
    </source>
</evidence>
<comment type="caution">
    <text evidence="1">The sequence shown here is derived from an EMBL/GenBank/DDBJ whole genome shotgun (WGS) entry which is preliminary data.</text>
</comment>
<accession>A0A2H0D026</accession>
<evidence type="ECO:0000313" key="2">
    <source>
        <dbReference type="Proteomes" id="UP000230159"/>
    </source>
</evidence>
<dbReference type="AlphaFoldDB" id="A0A2H0D026"/>
<sequence length="94" mass="10380">MNNKKSEKKSEMETDEFKKAQSLALKGLKAYDEVSAAIKSRIEKGEMKVGALEPFLVFTEEPLSGISLNIDTNPKSAFINIHISVPTVSKKPRA</sequence>
<dbReference type="Proteomes" id="UP000230159">
    <property type="component" value="Unassembled WGS sequence"/>
</dbReference>